<evidence type="ECO:0000259" key="7">
    <source>
        <dbReference type="PROSITE" id="PS50850"/>
    </source>
</evidence>
<evidence type="ECO:0000256" key="1">
    <source>
        <dbReference type="ARBA" id="ARBA00004141"/>
    </source>
</evidence>
<comment type="caution">
    <text evidence="8">The sequence shown here is derived from an EMBL/GenBank/DDBJ whole genome shotgun (WGS) entry which is preliminary data.</text>
</comment>
<accession>A0ABR1FZG6</accession>
<evidence type="ECO:0000256" key="4">
    <source>
        <dbReference type="ARBA" id="ARBA00022989"/>
    </source>
</evidence>
<dbReference type="PANTHER" id="PTHR23511">
    <property type="entry name" value="SYNAPTIC VESICLE GLYCOPROTEIN 2"/>
    <property type="match status" value="1"/>
</dbReference>
<evidence type="ECO:0000256" key="2">
    <source>
        <dbReference type="ARBA" id="ARBA00022448"/>
    </source>
</evidence>
<dbReference type="SUPFAM" id="SSF103473">
    <property type="entry name" value="MFS general substrate transporter"/>
    <property type="match status" value="1"/>
</dbReference>
<evidence type="ECO:0000256" key="6">
    <source>
        <dbReference type="SAM" id="Phobius"/>
    </source>
</evidence>
<dbReference type="PROSITE" id="PS50850">
    <property type="entry name" value="MFS"/>
    <property type="match status" value="1"/>
</dbReference>
<dbReference type="Proteomes" id="UP001363151">
    <property type="component" value="Unassembled WGS sequence"/>
</dbReference>
<gene>
    <name evidence="8" type="ORF">SO694_00178035</name>
</gene>
<dbReference type="PANTHER" id="PTHR23511:SF34">
    <property type="entry name" value="SYNAPTIC VESICLE GLYCOPROTEIN 2"/>
    <property type="match status" value="1"/>
</dbReference>
<reference evidence="8 9" key="1">
    <citation type="submission" date="2024-03" db="EMBL/GenBank/DDBJ databases">
        <title>Aureococcus anophagefferens CCMP1851 and Kratosvirus quantuckense: Draft genome of a second virus-susceptible host strain in the model system.</title>
        <authorList>
            <person name="Chase E."/>
            <person name="Truchon A.R."/>
            <person name="Schepens W."/>
            <person name="Wilhelm S.W."/>
        </authorList>
    </citation>
    <scope>NUCLEOTIDE SEQUENCE [LARGE SCALE GENOMIC DNA]</scope>
    <source>
        <strain evidence="8 9">CCMP1851</strain>
    </source>
</reference>
<dbReference type="Pfam" id="PF00083">
    <property type="entry name" value="Sugar_tr"/>
    <property type="match status" value="1"/>
</dbReference>
<evidence type="ECO:0000256" key="5">
    <source>
        <dbReference type="ARBA" id="ARBA00023136"/>
    </source>
</evidence>
<feature type="transmembrane region" description="Helical" evidence="6">
    <location>
        <begin position="131"/>
        <end position="153"/>
    </location>
</feature>
<keyword evidence="9" id="KW-1185">Reference proteome</keyword>
<dbReference type="Gene3D" id="1.20.1250.20">
    <property type="entry name" value="MFS general substrate transporter like domains"/>
    <property type="match status" value="1"/>
</dbReference>
<protein>
    <submittedName>
        <fullName evidence="8">N-methylnicotinate transmembrane transporter</fullName>
    </submittedName>
</protein>
<feature type="transmembrane region" description="Helical" evidence="6">
    <location>
        <begin position="165"/>
        <end position="186"/>
    </location>
</feature>
<dbReference type="InterPro" id="IPR005828">
    <property type="entry name" value="MFS_sugar_transport-like"/>
</dbReference>
<feature type="transmembrane region" description="Helical" evidence="6">
    <location>
        <begin position="75"/>
        <end position="95"/>
    </location>
</feature>
<comment type="subcellular location">
    <subcellularLocation>
        <location evidence="1">Membrane</location>
        <topology evidence="1">Multi-pass membrane protein</topology>
    </subcellularLocation>
</comment>
<feature type="transmembrane region" description="Helical" evidence="6">
    <location>
        <begin position="328"/>
        <end position="349"/>
    </location>
</feature>
<dbReference type="PROSITE" id="PS00216">
    <property type="entry name" value="SUGAR_TRANSPORT_1"/>
    <property type="match status" value="1"/>
</dbReference>
<evidence type="ECO:0000313" key="8">
    <source>
        <dbReference type="EMBL" id="KAK7241652.1"/>
    </source>
</evidence>
<proteinExistence type="predicted"/>
<feature type="transmembrane region" description="Helical" evidence="6">
    <location>
        <begin position="107"/>
        <end position="125"/>
    </location>
</feature>
<sequence length="473" mass="49318">MAQTNPIHASPLEDGKDALASEQEVDDVIEAIGTGVWQYALIVLLGALFLADSVEVSLLSFLYECVGAAFDLTTFEAASVVSVVFGGEVVGALVAGAVSDQAGRKGVALVSGLGVAVFGLASAYAPDYGTFISFRGAVGIFLGTFAVPFDLLAEMLPAKTRGQALIWLEVGWALGAMYACAAAWVALPISSWRSLTVACAAPPAFVFLGLLYCLDESPRFLIDQGRRAEAAAIFRRVAAKNGSSNDPAVVAAIAKVADGESAPPDAATESSLTIAKQKLAELFDAKLRPVTAPVWVIWFCFGLNYYGITLLVTRIYATGDDDDFKCTFKYGLIFATFSAELLGALALVPTIDLFGRVPCQVATYAGTCAALLPLGLGATDGPFDFVCLFVALAAATASCSATWVHVAELYPTHVRSTAHTAAYVVSRLGAFLSSYVVDSGLSIVAATWVLIATAALAAGASATLRETANERLV</sequence>
<dbReference type="InterPro" id="IPR020846">
    <property type="entry name" value="MFS_dom"/>
</dbReference>
<feature type="transmembrane region" description="Helical" evidence="6">
    <location>
        <begin position="295"/>
        <end position="316"/>
    </location>
</feature>
<feature type="transmembrane region" description="Helical" evidence="6">
    <location>
        <begin position="443"/>
        <end position="464"/>
    </location>
</feature>
<feature type="transmembrane region" description="Helical" evidence="6">
    <location>
        <begin position="39"/>
        <end position="63"/>
    </location>
</feature>
<keyword evidence="4 6" id="KW-1133">Transmembrane helix</keyword>
<feature type="transmembrane region" description="Helical" evidence="6">
    <location>
        <begin position="385"/>
        <end position="406"/>
    </location>
</feature>
<dbReference type="InterPro" id="IPR036259">
    <property type="entry name" value="MFS_trans_sf"/>
</dbReference>
<keyword evidence="3 6" id="KW-0812">Transmembrane</keyword>
<keyword evidence="5 6" id="KW-0472">Membrane</keyword>
<organism evidence="8 9">
    <name type="scientific">Aureococcus anophagefferens</name>
    <name type="common">Harmful bloom alga</name>
    <dbReference type="NCBI Taxonomy" id="44056"/>
    <lineage>
        <taxon>Eukaryota</taxon>
        <taxon>Sar</taxon>
        <taxon>Stramenopiles</taxon>
        <taxon>Ochrophyta</taxon>
        <taxon>Pelagophyceae</taxon>
        <taxon>Pelagomonadales</taxon>
        <taxon>Pelagomonadaceae</taxon>
        <taxon>Aureococcus</taxon>
    </lineage>
</organism>
<name>A0ABR1FZG6_AURAN</name>
<dbReference type="EMBL" id="JBBJCI010000166">
    <property type="protein sequence ID" value="KAK7241652.1"/>
    <property type="molecule type" value="Genomic_DNA"/>
</dbReference>
<feature type="domain" description="Major facilitator superfamily (MFS) profile" evidence="7">
    <location>
        <begin position="41"/>
        <end position="469"/>
    </location>
</feature>
<evidence type="ECO:0000313" key="9">
    <source>
        <dbReference type="Proteomes" id="UP001363151"/>
    </source>
</evidence>
<evidence type="ECO:0000256" key="3">
    <source>
        <dbReference type="ARBA" id="ARBA00022692"/>
    </source>
</evidence>
<feature type="transmembrane region" description="Helical" evidence="6">
    <location>
        <begin position="192"/>
        <end position="214"/>
    </location>
</feature>
<keyword evidence="2" id="KW-0813">Transport</keyword>
<dbReference type="InterPro" id="IPR005829">
    <property type="entry name" value="Sugar_transporter_CS"/>
</dbReference>